<gene>
    <name evidence="3" type="ORF">Tco_0654580</name>
</gene>
<comment type="caution">
    <text evidence="3">The sequence shown here is derived from an EMBL/GenBank/DDBJ whole genome shotgun (WGS) entry which is preliminary data.</text>
</comment>
<evidence type="ECO:0000259" key="2">
    <source>
        <dbReference type="Pfam" id="PF07727"/>
    </source>
</evidence>
<keyword evidence="1" id="KW-1133">Transmembrane helix</keyword>
<reference evidence="3" key="2">
    <citation type="submission" date="2022-01" db="EMBL/GenBank/DDBJ databases">
        <authorList>
            <person name="Yamashiro T."/>
            <person name="Shiraishi A."/>
            <person name="Satake H."/>
            <person name="Nakayama K."/>
        </authorList>
    </citation>
    <scope>NUCLEOTIDE SEQUENCE</scope>
</reference>
<evidence type="ECO:0000313" key="3">
    <source>
        <dbReference type="EMBL" id="GJS59796.1"/>
    </source>
</evidence>
<dbReference type="PANTHER" id="PTHR11439">
    <property type="entry name" value="GAG-POL-RELATED RETROTRANSPOSON"/>
    <property type="match status" value="1"/>
</dbReference>
<proteinExistence type="predicted"/>
<dbReference type="InterPro" id="IPR043502">
    <property type="entry name" value="DNA/RNA_pol_sf"/>
</dbReference>
<dbReference type="InterPro" id="IPR013103">
    <property type="entry name" value="RVT_2"/>
</dbReference>
<dbReference type="EMBL" id="BQNB010009174">
    <property type="protein sequence ID" value="GJS59796.1"/>
    <property type="molecule type" value="Genomic_DNA"/>
</dbReference>
<dbReference type="PANTHER" id="PTHR11439:SF442">
    <property type="entry name" value="CYSTEINE-RICH RLK (RECEPTOR-LIKE PROTEIN KINASE) 8"/>
    <property type="match status" value="1"/>
</dbReference>
<name>A0ABQ4X3N9_9ASTR</name>
<sequence length="776" mass="89078">MAGLHNAFEEADDVIITTDWNAKDMDHIIRVLPMFSYLAWVLSLSIYLGLPLFHYEVLCELEDDCCIVFTLRLSSWALHPKWRAKVTAIEESKDLTSPSLDELIGNLKVHEMIIKKYSEIVKAKVERKSLALKSKKESSDKECSTSESEDEEYAMAVSLNVTFDETPPPSKTSPLVDDDLDEEEAIKVTEKKNLENDIVDETLEIDEIVNIKESREPSLENVIENLNQRTLRSQAQNQSNFFCFISTIEPKNVNEALTDDSWIVAMQEELNQFITNDVWELVPQPRNMTIIGTKWVFRNKLDENLPDMSQILLAYACALDFKLFQMDVKSAFLNGFINEEVYMAQPLGFIDFEKPNHVYKLKKALYGLKQAPKAWLVAQGYNQQEGIDYDETYAPVAKLESIRRLLAYACALDFKLFQMDVKGAFLNGFINEEVCVAQPLGFIDFEKPNHVYKLKKALYGLKQAPKAWYDRLKAFLIKHEYKMGMVDNTLFTKKRSSNLIIVQIYIDNIIFGSTCQGMCDEFAKIMHDEFEMSMMGELNFFLGLQIKQMEDGIFFNKSKYIKEMLKKFSLEESKPMKNLMSSDTKLTKDEECESVDSTKYRGMIGTMHLGLWYPKGTDIESVVYADSDHAGDYVDRKRTSGICTFVGCCLTSWFSKKQIALVISTTEAEYVSAGKACQQALWMKHALIDYDVRLDDVLIMCDNKGAIDLRKNPVQHSRTKHIKIRHHFLCDNIQKGHISIEKVPSVDNIADILTKPLKRESFNYLRLGLGMMEHIP</sequence>
<keyword evidence="1" id="KW-0812">Transmembrane</keyword>
<protein>
    <submittedName>
        <fullName evidence="3">Retrovirus-related pol polyprotein from transposon TNT 1-94</fullName>
    </submittedName>
</protein>
<feature type="transmembrane region" description="Helical" evidence="1">
    <location>
        <begin position="35"/>
        <end position="55"/>
    </location>
</feature>
<feature type="domain" description="Reverse transcriptase Ty1/copia-type" evidence="2">
    <location>
        <begin position="373"/>
        <end position="576"/>
    </location>
</feature>
<reference evidence="3" key="1">
    <citation type="journal article" date="2022" name="Int. J. Mol. Sci.">
        <title>Draft Genome of Tanacetum Coccineum: Genomic Comparison of Closely Related Tanacetum-Family Plants.</title>
        <authorList>
            <person name="Yamashiro T."/>
            <person name="Shiraishi A."/>
            <person name="Nakayama K."/>
            <person name="Satake H."/>
        </authorList>
    </citation>
    <scope>NUCLEOTIDE SEQUENCE</scope>
</reference>
<organism evidence="3 4">
    <name type="scientific">Tanacetum coccineum</name>
    <dbReference type="NCBI Taxonomy" id="301880"/>
    <lineage>
        <taxon>Eukaryota</taxon>
        <taxon>Viridiplantae</taxon>
        <taxon>Streptophyta</taxon>
        <taxon>Embryophyta</taxon>
        <taxon>Tracheophyta</taxon>
        <taxon>Spermatophyta</taxon>
        <taxon>Magnoliopsida</taxon>
        <taxon>eudicotyledons</taxon>
        <taxon>Gunneridae</taxon>
        <taxon>Pentapetalae</taxon>
        <taxon>asterids</taxon>
        <taxon>campanulids</taxon>
        <taxon>Asterales</taxon>
        <taxon>Asteraceae</taxon>
        <taxon>Asteroideae</taxon>
        <taxon>Anthemideae</taxon>
        <taxon>Anthemidinae</taxon>
        <taxon>Tanacetum</taxon>
    </lineage>
</organism>
<dbReference type="Proteomes" id="UP001151760">
    <property type="component" value="Unassembled WGS sequence"/>
</dbReference>
<evidence type="ECO:0000256" key="1">
    <source>
        <dbReference type="SAM" id="Phobius"/>
    </source>
</evidence>
<dbReference type="CDD" id="cd09272">
    <property type="entry name" value="RNase_HI_RT_Ty1"/>
    <property type="match status" value="1"/>
</dbReference>
<dbReference type="Pfam" id="PF07727">
    <property type="entry name" value="RVT_2"/>
    <property type="match status" value="1"/>
</dbReference>
<accession>A0ABQ4X3N9</accession>
<keyword evidence="4" id="KW-1185">Reference proteome</keyword>
<evidence type="ECO:0000313" key="4">
    <source>
        <dbReference type="Proteomes" id="UP001151760"/>
    </source>
</evidence>
<keyword evidence="1" id="KW-0472">Membrane</keyword>
<dbReference type="SUPFAM" id="SSF56672">
    <property type="entry name" value="DNA/RNA polymerases"/>
    <property type="match status" value="1"/>
</dbReference>